<comment type="caution">
    <text evidence="1">The sequence shown here is derived from an EMBL/GenBank/DDBJ whole genome shotgun (WGS) entry which is preliminary data.</text>
</comment>
<dbReference type="Proteomes" id="UP000237000">
    <property type="component" value="Unassembled WGS sequence"/>
</dbReference>
<dbReference type="AlphaFoldDB" id="A0A2P5BGM4"/>
<gene>
    <name evidence="1" type="ORF">TorRG33x02_321720</name>
</gene>
<protein>
    <submittedName>
        <fullName evidence="1">Uncharacterized protein</fullName>
    </submittedName>
</protein>
<proteinExistence type="predicted"/>
<name>A0A2P5BGM4_TREOI</name>
<dbReference type="EMBL" id="JXTC01000525">
    <property type="protein sequence ID" value="PON47937.1"/>
    <property type="molecule type" value="Genomic_DNA"/>
</dbReference>
<sequence>MLESSAIAPKNIVKYQPRGLKACVGAPRPLWPTAMLQVGNGLGLLPFHSSYVAHAGSSQSSNTL</sequence>
<evidence type="ECO:0000313" key="2">
    <source>
        <dbReference type="Proteomes" id="UP000237000"/>
    </source>
</evidence>
<organism evidence="1 2">
    <name type="scientific">Trema orientale</name>
    <name type="common">Charcoal tree</name>
    <name type="synonym">Celtis orientalis</name>
    <dbReference type="NCBI Taxonomy" id="63057"/>
    <lineage>
        <taxon>Eukaryota</taxon>
        <taxon>Viridiplantae</taxon>
        <taxon>Streptophyta</taxon>
        <taxon>Embryophyta</taxon>
        <taxon>Tracheophyta</taxon>
        <taxon>Spermatophyta</taxon>
        <taxon>Magnoliopsida</taxon>
        <taxon>eudicotyledons</taxon>
        <taxon>Gunneridae</taxon>
        <taxon>Pentapetalae</taxon>
        <taxon>rosids</taxon>
        <taxon>fabids</taxon>
        <taxon>Rosales</taxon>
        <taxon>Cannabaceae</taxon>
        <taxon>Trema</taxon>
    </lineage>
</organism>
<evidence type="ECO:0000313" key="1">
    <source>
        <dbReference type="EMBL" id="PON47937.1"/>
    </source>
</evidence>
<keyword evidence="2" id="KW-1185">Reference proteome</keyword>
<reference evidence="2" key="1">
    <citation type="submission" date="2016-06" db="EMBL/GenBank/DDBJ databases">
        <title>Parallel loss of symbiosis genes in relatives of nitrogen-fixing non-legume Parasponia.</title>
        <authorList>
            <person name="Van Velzen R."/>
            <person name="Holmer R."/>
            <person name="Bu F."/>
            <person name="Rutten L."/>
            <person name="Van Zeijl A."/>
            <person name="Liu W."/>
            <person name="Santuari L."/>
            <person name="Cao Q."/>
            <person name="Sharma T."/>
            <person name="Shen D."/>
            <person name="Roswanjaya Y."/>
            <person name="Wardhani T."/>
            <person name="Kalhor M.S."/>
            <person name="Jansen J."/>
            <person name="Van den Hoogen J."/>
            <person name="Gungor B."/>
            <person name="Hartog M."/>
            <person name="Hontelez J."/>
            <person name="Verver J."/>
            <person name="Yang W.-C."/>
            <person name="Schijlen E."/>
            <person name="Repin R."/>
            <person name="Schilthuizen M."/>
            <person name="Schranz E."/>
            <person name="Heidstra R."/>
            <person name="Miyata K."/>
            <person name="Fedorova E."/>
            <person name="Kohlen W."/>
            <person name="Bisseling T."/>
            <person name="Smit S."/>
            <person name="Geurts R."/>
        </authorList>
    </citation>
    <scope>NUCLEOTIDE SEQUENCE [LARGE SCALE GENOMIC DNA]</scope>
    <source>
        <strain evidence="2">cv. RG33-2</strain>
    </source>
</reference>
<dbReference type="InParanoid" id="A0A2P5BGM4"/>
<accession>A0A2P5BGM4</accession>